<protein>
    <submittedName>
        <fullName evidence="1">Uncharacterized protein</fullName>
    </submittedName>
</protein>
<reference evidence="1 2" key="1">
    <citation type="journal article" date="2014" name="Am. J. Bot.">
        <title>Genome assembly and annotation for red clover (Trifolium pratense; Fabaceae).</title>
        <authorList>
            <person name="Istvanek J."/>
            <person name="Jaros M."/>
            <person name="Krenek A."/>
            <person name="Repkova J."/>
        </authorList>
    </citation>
    <scope>NUCLEOTIDE SEQUENCE [LARGE SCALE GENOMIC DNA]</scope>
    <source>
        <strain evidence="2">cv. Tatra</strain>
        <tissue evidence="1">Young leaves</tissue>
    </source>
</reference>
<reference evidence="1 2" key="2">
    <citation type="journal article" date="2017" name="Front. Plant Sci.">
        <title>Gene Classification and Mining of Molecular Markers Useful in Red Clover (Trifolium pratense) Breeding.</title>
        <authorList>
            <person name="Istvanek J."/>
            <person name="Dluhosova J."/>
            <person name="Dluhos P."/>
            <person name="Patkova L."/>
            <person name="Nedelnik J."/>
            <person name="Repkova J."/>
        </authorList>
    </citation>
    <scope>NUCLEOTIDE SEQUENCE [LARGE SCALE GENOMIC DNA]</scope>
    <source>
        <strain evidence="2">cv. Tatra</strain>
        <tissue evidence="1">Young leaves</tissue>
    </source>
</reference>
<organism evidence="1 2">
    <name type="scientific">Trifolium pratense</name>
    <name type="common">Red clover</name>
    <dbReference type="NCBI Taxonomy" id="57577"/>
    <lineage>
        <taxon>Eukaryota</taxon>
        <taxon>Viridiplantae</taxon>
        <taxon>Streptophyta</taxon>
        <taxon>Embryophyta</taxon>
        <taxon>Tracheophyta</taxon>
        <taxon>Spermatophyta</taxon>
        <taxon>Magnoliopsida</taxon>
        <taxon>eudicotyledons</taxon>
        <taxon>Gunneridae</taxon>
        <taxon>Pentapetalae</taxon>
        <taxon>rosids</taxon>
        <taxon>fabids</taxon>
        <taxon>Fabales</taxon>
        <taxon>Fabaceae</taxon>
        <taxon>Papilionoideae</taxon>
        <taxon>50 kb inversion clade</taxon>
        <taxon>NPAAA clade</taxon>
        <taxon>Hologalegina</taxon>
        <taxon>IRL clade</taxon>
        <taxon>Trifolieae</taxon>
        <taxon>Trifolium</taxon>
    </lineage>
</organism>
<accession>A0A2K3K2F6</accession>
<dbReference type="Proteomes" id="UP000236291">
    <property type="component" value="Unassembled WGS sequence"/>
</dbReference>
<comment type="caution">
    <text evidence="1">The sequence shown here is derived from an EMBL/GenBank/DDBJ whole genome shotgun (WGS) entry which is preliminary data.</text>
</comment>
<evidence type="ECO:0000313" key="2">
    <source>
        <dbReference type="Proteomes" id="UP000236291"/>
    </source>
</evidence>
<dbReference type="AlphaFoldDB" id="A0A2K3K2F6"/>
<dbReference type="EMBL" id="ASHM01136685">
    <property type="protein sequence ID" value="PNX60430.1"/>
    <property type="molecule type" value="Genomic_DNA"/>
</dbReference>
<name>A0A2K3K2F6_TRIPR</name>
<feature type="non-terminal residue" evidence="1">
    <location>
        <position position="24"/>
    </location>
</feature>
<gene>
    <name evidence="1" type="ORF">L195_g060178</name>
</gene>
<sequence>MQHKNIDIEITIGRVSYYRLFLFE</sequence>
<proteinExistence type="predicted"/>
<evidence type="ECO:0000313" key="1">
    <source>
        <dbReference type="EMBL" id="PNX60430.1"/>
    </source>
</evidence>